<evidence type="ECO:0000256" key="5">
    <source>
        <dbReference type="SAM" id="Phobius"/>
    </source>
</evidence>
<reference evidence="7" key="1">
    <citation type="submission" date="2018-07" db="EMBL/GenBank/DDBJ databases">
        <title>Annotation of Aphanomyces astaci genome assembly.</title>
        <authorList>
            <person name="Studholme D.J."/>
        </authorList>
    </citation>
    <scope>NUCLEOTIDE SEQUENCE [LARGE SCALE GENOMIC DNA]</scope>
    <source>
        <strain evidence="7">Pc</strain>
    </source>
</reference>
<dbReference type="Pfam" id="PF00892">
    <property type="entry name" value="EamA"/>
    <property type="match status" value="1"/>
</dbReference>
<dbReference type="EMBL" id="MZMZ02003034">
    <property type="protein sequence ID" value="RQM23086.1"/>
    <property type="molecule type" value="Genomic_DNA"/>
</dbReference>
<dbReference type="InterPro" id="IPR000620">
    <property type="entry name" value="EamA_dom"/>
</dbReference>
<dbReference type="InterPro" id="IPR037185">
    <property type="entry name" value="EmrE-like"/>
</dbReference>
<protein>
    <recommendedName>
        <fullName evidence="6">EamA domain-containing protein</fullName>
    </recommendedName>
</protein>
<evidence type="ECO:0000256" key="1">
    <source>
        <dbReference type="ARBA" id="ARBA00004141"/>
    </source>
</evidence>
<feature type="transmembrane region" description="Helical" evidence="5">
    <location>
        <begin position="91"/>
        <end position="110"/>
    </location>
</feature>
<feature type="transmembrane region" description="Helical" evidence="5">
    <location>
        <begin position="323"/>
        <end position="340"/>
    </location>
</feature>
<dbReference type="PANTHER" id="PTHR22911:SF6">
    <property type="entry name" value="SOLUTE CARRIER FAMILY 35 MEMBER G1"/>
    <property type="match status" value="1"/>
</dbReference>
<keyword evidence="8" id="KW-1185">Reference proteome</keyword>
<feature type="transmembrane region" description="Helical" evidence="5">
    <location>
        <begin position="146"/>
        <end position="166"/>
    </location>
</feature>
<feature type="transmembrane region" description="Helical" evidence="5">
    <location>
        <begin position="122"/>
        <end position="140"/>
    </location>
</feature>
<evidence type="ECO:0000256" key="4">
    <source>
        <dbReference type="ARBA" id="ARBA00023136"/>
    </source>
</evidence>
<keyword evidence="3 5" id="KW-1133">Transmembrane helix</keyword>
<keyword evidence="4 5" id="KW-0472">Membrane</keyword>
<dbReference type="GO" id="GO:0016020">
    <property type="term" value="C:membrane"/>
    <property type="evidence" value="ECO:0007669"/>
    <property type="project" value="UniProtKB-SubCell"/>
</dbReference>
<evidence type="ECO:0000313" key="8">
    <source>
        <dbReference type="Proteomes" id="UP000284702"/>
    </source>
</evidence>
<feature type="transmembrane region" description="Helical" evidence="5">
    <location>
        <begin position="206"/>
        <end position="224"/>
    </location>
</feature>
<accession>A0A425D1D5</accession>
<dbReference type="Proteomes" id="UP000284702">
    <property type="component" value="Unassembled WGS sequence"/>
</dbReference>
<sequence length="353" mass="37868">MILVYEILSNLWSTALLSHFEIHHPSAMRAQVHLHTTKDAAEVTPLLIEPASAKTHVVGVVLVALSAVACSLVATFVKYVSIDLTSMEASFWRFAIAYALVLVLVLYSKADLLVAPQHHWDLAWRCIFSTASVISFFWAINETALADATTIAAITPVVAFFVGAWMRQEPIGLVDVIVAVAALAGVVFVARPNVVFEVPIISTGSPYAALGAIGSAVFAALANVHVQKLSGLPAVVVAHYVLLVGATVSGVLHHSGRTVSQAAIITGLVAFLGDLALVKGLEHLENPDTSSRTDRLLSAVRYADLALVFLWDATLIRERVNRWSVLGAVLVTVAVVTVHIRRASTRQHPSHHP</sequence>
<comment type="caution">
    <text evidence="7">The sequence shown here is derived from an EMBL/GenBank/DDBJ whole genome shotgun (WGS) entry which is preliminary data.</text>
</comment>
<name>A0A425D1D5_APHAT</name>
<dbReference type="VEuPathDB" id="FungiDB:H257_09496"/>
<dbReference type="PANTHER" id="PTHR22911">
    <property type="entry name" value="ACYL-MALONYL CONDENSING ENZYME-RELATED"/>
    <property type="match status" value="1"/>
</dbReference>
<proteinExistence type="predicted"/>
<feature type="domain" description="EamA" evidence="6">
    <location>
        <begin position="59"/>
        <end position="190"/>
    </location>
</feature>
<feature type="transmembrane region" description="Helical" evidence="5">
    <location>
        <begin position="57"/>
        <end position="79"/>
    </location>
</feature>
<comment type="subcellular location">
    <subcellularLocation>
        <location evidence="1">Membrane</location>
        <topology evidence="1">Multi-pass membrane protein</topology>
    </subcellularLocation>
</comment>
<feature type="transmembrane region" description="Helical" evidence="5">
    <location>
        <begin position="258"/>
        <end position="278"/>
    </location>
</feature>
<feature type="transmembrane region" description="Helical" evidence="5">
    <location>
        <begin position="231"/>
        <end position="252"/>
    </location>
</feature>
<gene>
    <name evidence="7" type="ORF">B5M09_012702</name>
</gene>
<keyword evidence="2 5" id="KW-0812">Transmembrane</keyword>
<evidence type="ECO:0000256" key="2">
    <source>
        <dbReference type="ARBA" id="ARBA00022692"/>
    </source>
</evidence>
<feature type="transmembrane region" description="Helical" evidence="5">
    <location>
        <begin position="173"/>
        <end position="194"/>
    </location>
</feature>
<evidence type="ECO:0000313" key="7">
    <source>
        <dbReference type="EMBL" id="RQM23086.1"/>
    </source>
</evidence>
<organism evidence="7 8">
    <name type="scientific">Aphanomyces astaci</name>
    <name type="common">Crayfish plague agent</name>
    <dbReference type="NCBI Taxonomy" id="112090"/>
    <lineage>
        <taxon>Eukaryota</taxon>
        <taxon>Sar</taxon>
        <taxon>Stramenopiles</taxon>
        <taxon>Oomycota</taxon>
        <taxon>Saprolegniomycetes</taxon>
        <taxon>Saprolegniales</taxon>
        <taxon>Verrucalvaceae</taxon>
        <taxon>Aphanomyces</taxon>
    </lineage>
</organism>
<dbReference type="AlphaFoldDB" id="A0A425D1D5"/>
<evidence type="ECO:0000259" key="6">
    <source>
        <dbReference type="Pfam" id="PF00892"/>
    </source>
</evidence>
<dbReference type="SUPFAM" id="SSF103481">
    <property type="entry name" value="Multidrug resistance efflux transporter EmrE"/>
    <property type="match status" value="1"/>
</dbReference>
<evidence type="ECO:0000256" key="3">
    <source>
        <dbReference type="ARBA" id="ARBA00022989"/>
    </source>
</evidence>